<proteinExistence type="inferred from homology"/>
<keyword evidence="1" id="KW-0012">Acyltransferase</keyword>
<evidence type="ECO:0000313" key="4">
    <source>
        <dbReference type="Proteomes" id="UP000727407"/>
    </source>
</evidence>
<dbReference type="GO" id="GO:0047961">
    <property type="term" value="F:glycine N-acyltransferase activity"/>
    <property type="evidence" value="ECO:0007669"/>
    <property type="project" value="InterPro"/>
</dbReference>
<sequence>MKVLSEEELQEAEEELKHYFPKSRQVYGYVFLINRVKTEPTDVLVDRWPDFTVLLIRPQRKERTDLFKDISIFTKDETSLKDIMISTDIFDWNQYLSLSIDLCHKEMIKSVALSRGVQELKNHVCQQLTLQDASNLKPERLPLQMSSLSESHVALVNSMWKFGKDEFSEHFIRDMIKNYPSCCVLDSECQPVSWILTYASCSVGMLYTMPEHRRKGYAKAVVTVLARKLRSEGYPVYCLIEEENQAYGYVFIINRVVARPVDVLVDQWPDFNTLLIRPQRQEKADHFKDMCIFTKDETSLMSILIRVDIFDWKQFLSLSGDLCHKEMMNSVALNRGVPDIKNYEYHLFTLQDASNLKSE</sequence>
<organism evidence="3 4">
    <name type="scientific">Clarias magur</name>
    <name type="common">Asian catfish</name>
    <name type="synonym">Macropteronotus magur</name>
    <dbReference type="NCBI Taxonomy" id="1594786"/>
    <lineage>
        <taxon>Eukaryota</taxon>
        <taxon>Metazoa</taxon>
        <taxon>Chordata</taxon>
        <taxon>Craniata</taxon>
        <taxon>Vertebrata</taxon>
        <taxon>Euteleostomi</taxon>
        <taxon>Actinopterygii</taxon>
        <taxon>Neopterygii</taxon>
        <taxon>Teleostei</taxon>
        <taxon>Ostariophysi</taxon>
        <taxon>Siluriformes</taxon>
        <taxon>Clariidae</taxon>
        <taxon>Clarias</taxon>
    </lineage>
</organism>
<dbReference type="PANTHER" id="PTHR15298">
    <property type="entry name" value="L-COA N-ACYLTRANSFERASE-RELATED"/>
    <property type="match status" value="1"/>
</dbReference>
<dbReference type="Gene3D" id="3.40.630.30">
    <property type="match status" value="1"/>
</dbReference>
<comment type="similarity">
    <text evidence="1">Belongs to the glycine N-acyltransferase family.</text>
</comment>
<keyword evidence="4" id="KW-1185">Reference proteome</keyword>
<dbReference type="InterPro" id="IPR016181">
    <property type="entry name" value="Acyl_CoA_acyltransferase"/>
</dbReference>
<protein>
    <recommendedName>
        <fullName evidence="1">Glycine N-acyltransferase-like protein</fullName>
        <ecNumber evidence="1">2.3.1.-</ecNumber>
    </recommendedName>
</protein>
<dbReference type="InterPro" id="IPR010313">
    <property type="entry name" value="Glycine_N-acyltransferase"/>
</dbReference>
<comment type="caution">
    <text evidence="3">The sequence shown here is derived from an EMBL/GenBank/DDBJ whole genome shotgun (WGS) entry which is preliminary data.</text>
</comment>
<feature type="domain" description="N-acetyltransferase" evidence="2">
    <location>
        <begin position="143"/>
        <end position="270"/>
    </location>
</feature>
<dbReference type="Pfam" id="PF00583">
    <property type="entry name" value="Acetyltransf_1"/>
    <property type="match status" value="1"/>
</dbReference>
<feature type="non-terminal residue" evidence="3">
    <location>
        <position position="359"/>
    </location>
</feature>
<dbReference type="PROSITE" id="PS51186">
    <property type="entry name" value="GNAT"/>
    <property type="match status" value="1"/>
</dbReference>
<dbReference type="AlphaFoldDB" id="A0A8J4TZA6"/>
<dbReference type="Proteomes" id="UP000727407">
    <property type="component" value="Unassembled WGS sequence"/>
</dbReference>
<accession>A0A8J4TZA6</accession>
<dbReference type="OrthoDB" id="61870at2759"/>
<dbReference type="EMBL" id="QNUK01000113">
    <property type="protein sequence ID" value="KAF5901414.1"/>
    <property type="molecule type" value="Genomic_DNA"/>
</dbReference>
<reference evidence="3" key="1">
    <citation type="submission" date="2020-07" db="EMBL/GenBank/DDBJ databases">
        <title>Clarias magur genome sequencing, assembly and annotation.</title>
        <authorList>
            <person name="Kushwaha B."/>
            <person name="Kumar R."/>
            <person name="Das P."/>
            <person name="Joshi C.G."/>
            <person name="Kumar D."/>
            <person name="Nagpure N.S."/>
            <person name="Pandey M."/>
            <person name="Agarwal S."/>
            <person name="Srivastava S."/>
            <person name="Singh M."/>
            <person name="Sahoo L."/>
            <person name="Jayasankar P."/>
            <person name="Meher P.K."/>
            <person name="Koringa P.G."/>
            <person name="Iquebal M.A."/>
            <person name="Das S.P."/>
            <person name="Bit A."/>
            <person name="Patnaik S."/>
            <person name="Patel N."/>
            <person name="Shah T.M."/>
            <person name="Hinsu A."/>
            <person name="Jena J.K."/>
        </authorList>
    </citation>
    <scope>NUCLEOTIDE SEQUENCE</scope>
    <source>
        <strain evidence="3">CIFAMagur01</strain>
        <tissue evidence="3">Testis</tissue>
    </source>
</reference>
<dbReference type="GO" id="GO:0005739">
    <property type="term" value="C:mitochondrion"/>
    <property type="evidence" value="ECO:0007669"/>
    <property type="project" value="InterPro"/>
</dbReference>
<dbReference type="CDD" id="cd04301">
    <property type="entry name" value="NAT_SF"/>
    <property type="match status" value="1"/>
</dbReference>
<dbReference type="InterPro" id="IPR015938">
    <property type="entry name" value="Glycine_N-acyltransferase_N"/>
</dbReference>
<evidence type="ECO:0000313" key="3">
    <source>
        <dbReference type="EMBL" id="KAF5901414.1"/>
    </source>
</evidence>
<gene>
    <name evidence="3" type="ORF">DAT39_008868</name>
</gene>
<evidence type="ECO:0000259" key="2">
    <source>
        <dbReference type="PROSITE" id="PS51186"/>
    </source>
</evidence>
<keyword evidence="1" id="KW-0808">Transferase</keyword>
<evidence type="ECO:0000256" key="1">
    <source>
        <dbReference type="RuleBase" id="RU368002"/>
    </source>
</evidence>
<dbReference type="Pfam" id="PF06021">
    <property type="entry name" value="Gly_acyl_tr_N"/>
    <property type="match status" value="2"/>
</dbReference>
<dbReference type="EC" id="2.3.1.-" evidence="1"/>
<name>A0A8J4TZA6_CLAMG</name>
<dbReference type="InterPro" id="IPR000182">
    <property type="entry name" value="GNAT_dom"/>
</dbReference>
<dbReference type="PANTHER" id="PTHR15298:SF15">
    <property type="entry name" value="GLYCINE N-ACYLTRANSFERASE-LIKE PROTEIN"/>
    <property type="match status" value="1"/>
</dbReference>
<dbReference type="SUPFAM" id="SSF55729">
    <property type="entry name" value="Acyl-CoA N-acyltransferases (Nat)"/>
    <property type="match status" value="1"/>
</dbReference>